<keyword evidence="9" id="KW-0648">Protein biosynthesis</keyword>
<dbReference type="PRINTS" id="PR00980">
    <property type="entry name" value="TRNASYNTHALA"/>
</dbReference>
<evidence type="ECO:0000313" key="14">
    <source>
        <dbReference type="Proteomes" id="UP000672027"/>
    </source>
</evidence>
<dbReference type="InterPro" id="IPR045864">
    <property type="entry name" value="aa-tRNA-synth_II/BPL/LPL"/>
</dbReference>
<dbReference type="PANTHER" id="PTHR11777">
    <property type="entry name" value="ALANYL-TRNA SYNTHETASE"/>
    <property type="match status" value="1"/>
</dbReference>
<proteinExistence type="inferred from homology"/>
<evidence type="ECO:0000256" key="7">
    <source>
        <dbReference type="ARBA" id="ARBA00022840"/>
    </source>
</evidence>
<keyword evidence="14" id="KW-1185">Reference proteome</keyword>
<evidence type="ECO:0000256" key="3">
    <source>
        <dbReference type="ARBA" id="ARBA00017959"/>
    </source>
</evidence>
<dbReference type="InterPro" id="IPR050058">
    <property type="entry name" value="Ala-tRNA_ligase"/>
</dbReference>
<evidence type="ECO:0000256" key="2">
    <source>
        <dbReference type="ARBA" id="ARBA00013168"/>
    </source>
</evidence>
<name>A0ABX7X7K4_9GAMM</name>
<evidence type="ECO:0000256" key="4">
    <source>
        <dbReference type="ARBA" id="ARBA00022555"/>
    </source>
</evidence>
<dbReference type="SUPFAM" id="SSF101353">
    <property type="entry name" value="Putative anticodon-binding domain of alanyl-tRNA synthetase (AlaRS)"/>
    <property type="match status" value="1"/>
</dbReference>
<keyword evidence="10" id="KW-0030">Aminoacyl-tRNA synthetase</keyword>
<evidence type="ECO:0000256" key="10">
    <source>
        <dbReference type="ARBA" id="ARBA00023146"/>
    </source>
</evidence>
<dbReference type="InterPro" id="IPR018162">
    <property type="entry name" value="Ala-tRNA-ligase_IIc_anticod-bd"/>
</dbReference>
<sequence>MTSTPQHAEMDCHAISEAFLALHERDGFARLPPSSLLHDSVPMSFVMSAGLIQVENDLDTIVQSTGGKFAFTQPCFRHFDMKQVGEDPTRLSLFHMSAAFHIGSTERETVLPRLWYFLTQTLGLDKDRLWVTYLDDEEFGRDEASYQCWKALGVVEERLVGLDQQHCFWRQRSTGQIASDGKKCGPHTEVFYERDVACPACENREQPIGNCRCGRFIEISNSLFIENYIDDDGKLIPAGTVFAECVLGLERLAMILQQVTSVHDTLRFQAWRNALIPLFKHQQPADAERSIRIISDHLSAFVKLTQDGAPAPGRGGRRAIIRNLLRRTMTEVLISEVEIPHVISVMQALLSNQDAVIRLHQEYECFSRTLERGKNELSNFLALEQPIPSQTLSKFQRMYGIPVVLSQHFLTQTDWHILPAEPCRDHHDCK</sequence>
<evidence type="ECO:0000256" key="1">
    <source>
        <dbReference type="ARBA" id="ARBA00008226"/>
    </source>
</evidence>
<dbReference type="EC" id="6.1.1.7" evidence="2"/>
<dbReference type="PROSITE" id="PS50860">
    <property type="entry name" value="AA_TRNA_LIGASE_II_ALA"/>
    <property type="match status" value="1"/>
</dbReference>
<evidence type="ECO:0000259" key="12">
    <source>
        <dbReference type="PROSITE" id="PS50860"/>
    </source>
</evidence>
<dbReference type="Gene3D" id="3.30.930.10">
    <property type="entry name" value="Bira Bifunctional Protein, Domain 2"/>
    <property type="match status" value="1"/>
</dbReference>
<accession>A0ABX7X7K4</accession>
<keyword evidence="5" id="KW-0436">Ligase</keyword>
<dbReference type="PANTHER" id="PTHR11777:SF9">
    <property type="entry name" value="ALANINE--TRNA LIGASE, CYTOPLASMIC"/>
    <property type="match status" value="1"/>
</dbReference>
<keyword evidence="7" id="KW-0067">ATP-binding</keyword>
<comment type="similarity">
    <text evidence="1">Belongs to the class-II aminoacyl-tRNA synthetase family.</text>
</comment>
<dbReference type="RefSeq" id="WP_210229062.1">
    <property type="nucleotide sequence ID" value="NZ_CP072800.1"/>
</dbReference>
<keyword evidence="4" id="KW-0820">tRNA-binding</keyword>
<dbReference type="InterPro" id="IPR018164">
    <property type="entry name" value="Ala-tRNA-synth_IIc_N"/>
</dbReference>
<dbReference type="Proteomes" id="UP000672027">
    <property type="component" value="Chromosome"/>
</dbReference>
<dbReference type="InterPro" id="IPR002318">
    <property type="entry name" value="Ala-tRNA-lgiase_IIc"/>
</dbReference>
<feature type="domain" description="Alanyl-transfer RNA synthetases family profile" evidence="12">
    <location>
        <begin position="10"/>
        <end position="417"/>
    </location>
</feature>
<evidence type="ECO:0000313" key="13">
    <source>
        <dbReference type="EMBL" id="QTR51018.1"/>
    </source>
</evidence>
<evidence type="ECO:0000256" key="9">
    <source>
        <dbReference type="ARBA" id="ARBA00022917"/>
    </source>
</evidence>
<dbReference type="InterPro" id="IPR018165">
    <property type="entry name" value="Ala-tRNA-synth_IIc_core"/>
</dbReference>
<dbReference type="EMBL" id="CP072800">
    <property type="protein sequence ID" value="QTR51018.1"/>
    <property type="molecule type" value="Genomic_DNA"/>
</dbReference>
<evidence type="ECO:0000256" key="5">
    <source>
        <dbReference type="ARBA" id="ARBA00022598"/>
    </source>
</evidence>
<keyword evidence="8" id="KW-0694">RNA-binding</keyword>
<dbReference type="SUPFAM" id="SSF55681">
    <property type="entry name" value="Class II aaRS and biotin synthetases"/>
    <property type="match status" value="1"/>
</dbReference>
<keyword evidence="6" id="KW-0547">Nucleotide-binding</keyword>
<dbReference type="Pfam" id="PF01411">
    <property type="entry name" value="tRNA-synt_2c"/>
    <property type="match status" value="1"/>
</dbReference>
<organism evidence="13 14">
    <name type="scientific">Candidatus Thiothrix anitrata</name>
    <dbReference type="NCBI Taxonomy" id="2823902"/>
    <lineage>
        <taxon>Bacteria</taxon>
        <taxon>Pseudomonadati</taxon>
        <taxon>Pseudomonadota</taxon>
        <taxon>Gammaproteobacteria</taxon>
        <taxon>Thiotrichales</taxon>
        <taxon>Thiotrichaceae</taxon>
        <taxon>Thiothrix</taxon>
    </lineage>
</organism>
<evidence type="ECO:0000256" key="8">
    <source>
        <dbReference type="ARBA" id="ARBA00022884"/>
    </source>
</evidence>
<gene>
    <name evidence="13" type="ORF">J8380_05500</name>
</gene>
<protein>
    <recommendedName>
        <fullName evidence="3">Alanine--tRNA ligase</fullName>
        <ecNumber evidence="2">6.1.1.7</ecNumber>
    </recommendedName>
    <alternativeName>
        <fullName evidence="11">Alanyl-tRNA synthetase</fullName>
    </alternativeName>
</protein>
<evidence type="ECO:0000256" key="6">
    <source>
        <dbReference type="ARBA" id="ARBA00022741"/>
    </source>
</evidence>
<reference evidence="13 14" key="1">
    <citation type="submission" date="2021-04" db="EMBL/GenBank/DDBJ databases">
        <title>Genomics, taxonomy and metabolism of representatives of sulfur bacteria of the genus Thiothrix: Thiothrix fructosivorans QT, Thiothrix unzii A1T and three new species, Thiothrix subterranea sp. nov., Thiothrix litoralis sp. nov. and 'Candidatus Thiothrix anitrata' sp. nov.</title>
        <authorList>
            <person name="Ravin N.V."/>
            <person name="Smolyakov D."/>
            <person name="Rudenko T.S."/>
            <person name="Mardanov A.V."/>
            <person name="Beletsky A.V."/>
            <person name="Markov N.D."/>
            <person name="Fomenkov A.I."/>
            <person name="Roberts R.J."/>
            <person name="Karnachuk O.V."/>
            <person name="Novikov A."/>
            <person name="Grabovich M.Y."/>
        </authorList>
    </citation>
    <scope>NUCLEOTIDE SEQUENCE [LARGE SCALE GENOMIC DNA]</scope>
    <source>
        <strain evidence="13 14">A52</strain>
    </source>
</reference>
<evidence type="ECO:0000256" key="11">
    <source>
        <dbReference type="ARBA" id="ARBA00032577"/>
    </source>
</evidence>